<accession>A0A0R0DCR2</accession>
<name>A0A0R0DCR2_9GAMM</name>
<feature type="domain" description="Threonine/serine exporter-like N-terminal" evidence="7">
    <location>
        <begin position="19"/>
        <end position="261"/>
    </location>
</feature>
<keyword evidence="4 6" id="KW-0472">Membrane</keyword>
<dbReference type="InterPro" id="IPR051361">
    <property type="entry name" value="ThrE/Ser_Exporter"/>
</dbReference>
<keyword evidence="2 6" id="KW-0812">Transmembrane</keyword>
<dbReference type="STRING" id="336566.ABB30_00595"/>
<dbReference type="OrthoDB" id="1490274at2"/>
<protein>
    <submittedName>
        <fullName evidence="9">Membrane protein</fullName>
    </submittedName>
</protein>
<feature type="transmembrane region" description="Helical" evidence="6">
    <location>
        <begin position="129"/>
        <end position="148"/>
    </location>
</feature>
<evidence type="ECO:0000256" key="4">
    <source>
        <dbReference type="ARBA" id="ARBA00023136"/>
    </source>
</evidence>
<feature type="transmembrane region" description="Helical" evidence="6">
    <location>
        <begin position="183"/>
        <end position="201"/>
    </location>
</feature>
<evidence type="ECO:0000256" key="1">
    <source>
        <dbReference type="ARBA" id="ARBA00004141"/>
    </source>
</evidence>
<feature type="transmembrane region" description="Helical" evidence="6">
    <location>
        <begin position="154"/>
        <end position="171"/>
    </location>
</feature>
<dbReference type="AlphaFoldDB" id="A0A0R0DCR2"/>
<reference evidence="9 10" key="1">
    <citation type="submission" date="2015-05" db="EMBL/GenBank/DDBJ databases">
        <title>Genome sequencing and analysis of members of genus Stenotrophomonas.</title>
        <authorList>
            <person name="Patil P.P."/>
            <person name="Midha S."/>
            <person name="Patil P.B."/>
        </authorList>
    </citation>
    <scope>NUCLEOTIDE SEQUENCE [LARGE SCALE GENOMIC DNA]</scope>
    <source>
        <strain evidence="9 10">DSM 24757</strain>
    </source>
</reference>
<evidence type="ECO:0000259" key="7">
    <source>
        <dbReference type="Pfam" id="PF06738"/>
    </source>
</evidence>
<evidence type="ECO:0000313" key="10">
    <source>
        <dbReference type="Proteomes" id="UP000050956"/>
    </source>
</evidence>
<feature type="domain" description="Threonine/Serine exporter ThrE" evidence="8">
    <location>
        <begin position="288"/>
        <end position="407"/>
    </location>
</feature>
<evidence type="ECO:0000313" key="9">
    <source>
        <dbReference type="EMBL" id="KRG79477.1"/>
    </source>
</evidence>
<evidence type="ECO:0000256" key="2">
    <source>
        <dbReference type="ARBA" id="ARBA00022692"/>
    </source>
</evidence>
<comment type="caution">
    <text evidence="9">The sequence shown here is derived from an EMBL/GenBank/DDBJ whole genome shotgun (WGS) entry which is preliminary data.</text>
</comment>
<keyword evidence="10" id="KW-1185">Reference proteome</keyword>
<dbReference type="Pfam" id="PF06738">
    <property type="entry name" value="ThrE"/>
    <property type="match status" value="1"/>
</dbReference>
<feature type="transmembrane region" description="Helical" evidence="6">
    <location>
        <begin position="207"/>
        <end position="226"/>
    </location>
</feature>
<gene>
    <name evidence="9" type="ORF">ABB30_00595</name>
</gene>
<evidence type="ECO:0000256" key="6">
    <source>
        <dbReference type="SAM" id="Phobius"/>
    </source>
</evidence>
<feature type="transmembrane region" description="Helical" evidence="6">
    <location>
        <begin position="280"/>
        <end position="297"/>
    </location>
</feature>
<sequence>MSASTVPVSQATYAQRVAFVCEIAARLHRYGTTAQRLESAVVALSQQLVLDCEPWSNPTGLILSFSDPTKAIGSSDITRVIRLGPGDNDLHKLAEADRIAEAVANGRMSVAQGHTALRQMDRPPRRRDGVFLALSFGLTSAAVAGLWRLPWLDIATAGVIGLLSGLLTLWADRRVATREASEALSGLLAGFVAVAVAAFIGPLNLNSVIIASLVVLLPGLVLTNAVNELSSQHWVSGTARFAGALTTVLKLTVGAVIAVNLASALGMEPDVRALRPQPDWVEWASLGVAGVAFAMVFKASLRDWPWVIAAVFVGFTVSTYAGRAWGAMAGIFLAAMILTAAGNLFGRVLKRPGAIVRLPGIIILVPGSTSLRGVMDLVQRQDMVAGQSAFITVLSVVMALVAGLLFGNLLLPARKNQNL</sequence>
<dbReference type="Pfam" id="PF12821">
    <property type="entry name" value="ThrE_2"/>
    <property type="match status" value="1"/>
</dbReference>
<dbReference type="PANTHER" id="PTHR31082">
    <property type="entry name" value="PHEROMONE-REGULATED MEMBRANE PROTEIN 10"/>
    <property type="match status" value="1"/>
</dbReference>
<evidence type="ECO:0000259" key="8">
    <source>
        <dbReference type="Pfam" id="PF12821"/>
    </source>
</evidence>
<dbReference type="GO" id="GO:0022857">
    <property type="term" value="F:transmembrane transporter activity"/>
    <property type="evidence" value="ECO:0007669"/>
    <property type="project" value="InterPro"/>
</dbReference>
<feature type="transmembrane region" description="Helical" evidence="6">
    <location>
        <begin position="238"/>
        <end position="260"/>
    </location>
</feature>
<evidence type="ECO:0000256" key="5">
    <source>
        <dbReference type="ARBA" id="ARBA00034125"/>
    </source>
</evidence>
<dbReference type="GO" id="GO:0016020">
    <property type="term" value="C:membrane"/>
    <property type="evidence" value="ECO:0007669"/>
    <property type="project" value="UniProtKB-SubCell"/>
</dbReference>
<dbReference type="EMBL" id="LDJM01000003">
    <property type="protein sequence ID" value="KRG79477.1"/>
    <property type="molecule type" value="Genomic_DNA"/>
</dbReference>
<evidence type="ECO:0000256" key="3">
    <source>
        <dbReference type="ARBA" id="ARBA00022989"/>
    </source>
</evidence>
<dbReference type="PANTHER" id="PTHR31082:SF4">
    <property type="entry name" value="PHEROMONE-REGULATED MEMBRANE PROTEIN 10"/>
    <property type="match status" value="1"/>
</dbReference>
<proteinExistence type="inferred from homology"/>
<dbReference type="PATRIC" id="fig|336566.3.peg.1786"/>
<dbReference type="RefSeq" id="WP_057636303.1">
    <property type="nucleotide sequence ID" value="NZ_LDJM01000003.1"/>
</dbReference>
<feature type="transmembrane region" description="Helical" evidence="6">
    <location>
        <begin position="304"/>
        <end position="321"/>
    </location>
</feature>
<dbReference type="Proteomes" id="UP000050956">
    <property type="component" value="Unassembled WGS sequence"/>
</dbReference>
<comment type="similarity">
    <text evidence="5">Belongs to the ThrE exporter (TC 2.A.79) family.</text>
</comment>
<dbReference type="InterPro" id="IPR024528">
    <property type="entry name" value="ThrE_2"/>
</dbReference>
<comment type="subcellular location">
    <subcellularLocation>
        <location evidence="1">Membrane</location>
        <topology evidence="1">Multi-pass membrane protein</topology>
    </subcellularLocation>
</comment>
<dbReference type="InterPro" id="IPR010619">
    <property type="entry name" value="ThrE-like_N"/>
</dbReference>
<feature type="transmembrane region" description="Helical" evidence="6">
    <location>
        <begin position="387"/>
        <end position="411"/>
    </location>
</feature>
<feature type="transmembrane region" description="Helical" evidence="6">
    <location>
        <begin position="358"/>
        <end position="375"/>
    </location>
</feature>
<keyword evidence="3 6" id="KW-1133">Transmembrane helix</keyword>
<feature type="transmembrane region" description="Helical" evidence="6">
    <location>
        <begin position="327"/>
        <end position="346"/>
    </location>
</feature>
<organism evidence="9 10">
    <name type="scientific">Stenotrophomonas ginsengisoli</name>
    <dbReference type="NCBI Taxonomy" id="336566"/>
    <lineage>
        <taxon>Bacteria</taxon>
        <taxon>Pseudomonadati</taxon>
        <taxon>Pseudomonadota</taxon>
        <taxon>Gammaproteobacteria</taxon>
        <taxon>Lysobacterales</taxon>
        <taxon>Lysobacteraceae</taxon>
        <taxon>Stenotrophomonas</taxon>
    </lineage>
</organism>